<dbReference type="InterPro" id="IPR003593">
    <property type="entry name" value="AAA+_ATPase"/>
</dbReference>
<protein>
    <submittedName>
        <fullName evidence="4">ABC transporter ATPase</fullName>
    </submittedName>
</protein>
<keyword evidence="1" id="KW-0547">Nucleotide-binding</keyword>
<dbReference type="SUPFAM" id="SSF52540">
    <property type="entry name" value="P-loop containing nucleoside triphosphate hydrolases"/>
    <property type="match status" value="1"/>
</dbReference>
<dbReference type="InterPro" id="IPR003439">
    <property type="entry name" value="ABC_transporter-like_ATP-bd"/>
</dbReference>
<name>A0A0R2EZJ4_9LACO</name>
<dbReference type="Gene3D" id="3.40.50.300">
    <property type="entry name" value="P-loop containing nucleotide triphosphate hydrolases"/>
    <property type="match status" value="1"/>
</dbReference>
<dbReference type="Proteomes" id="UP000051442">
    <property type="component" value="Unassembled WGS sequence"/>
</dbReference>
<evidence type="ECO:0000256" key="1">
    <source>
        <dbReference type="ARBA" id="ARBA00022741"/>
    </source>
</evidence>
<dbReference type="GO" id="GO:0005524">
    <property type="term" value="F:ATP binding"/>
    <property type="evidence" value="ECO:0007669"/>
    <property type="project" value="UniProtKB-KW"/>
</dbReference>
<dbReference type="InterPro" id="IPR027417">
    <property type="entry name" value="P-loop_NTPase"/>
</dbReference>
<feature type="domain" description="ABC transporter" evidence="3">
    <location>
        <begin position="5"/>
        <end position="228"/>
    </location>
</feature>
<proteinExistence type="predicted"/>
<dbReference type="GO" id="GO:0016887">
    <property type="term" value="F:ATP hydrolysis activity"/>
    <property type="evidence" value="ECO:0007669"/>
    <property type="project" value="InterPro"/>
</dbReference>
<dbReference type="Pfam" id="PF00005">
    <property type="entry name" value="ABC_tran"/>
    <property type="match status" value="1"/>
</dbReference>
<dbReference type="PATRIC" id="fig|1423804.4.peg.1003"/>
<dbReference type="PANTHER" id="PTHR43158:SF1">
    <property type="entry name" value="ABC TRANSPORTER, ATP-BINDING PROTEIN"/>
    <property type="match status" value="1"/>
</dbReference>
<reference evidence="4 5" key="1">
    <citation type="journal article" date="2015" name="Genome Announc.">
        <title>Expanding the biotechnology potential of lactobacilli through comparative genomics of 213 strains and associated genera.</title>
        <authorList>
            <person name="Sun Z."/>
            <person name="Harris H.M."/>
            <person name="McCann A."/>
            <person name="Guo C."/>
            <person name="Argimon S."/>
            <person name="Zhang W."/>
            <person name="Yang X."/>
            <person name="Jeffery I.B."/>
            <person name="Cooney J.C."/>
            <person name="Kagawa T.F."/>
            <person name="Liu W."/>
            <person name="Song Y."/>
            <person name="Salvetti E."/>
            <person name="Wrobel A."/>
            <person name="Rasinkangas P."/>
            <person name="Parkhill J."/>
            <person name="Rea M.C."/>
            <person name="O'Sullivan O."/>
            <person name="Ritari J."/>
            <person name="Douillard F.P."/>
            <person name="Paul Ross R."/>
            <person name="Yang R."/>
            <person name="Briner A.E."/>
            <person name="Felis G.E."/>
            <person name="de Vos W.M."/>
            <person name="Barrangou R."/>
            <person name="Klaenhammer T.R."/>
            <person name="Caufield P.W."/>
            <person name="Cui Y."/>
            <person name="Zhang H."/>
            <person name="O'Toole P.W."/>
        </authorList>
    </citation>
    <scope>NUCLEOTIDE SEQUENCE [LARGE SCALE GENOMIC DNA]</scope>
    <source>
        <strain evidence="4 5">DSM 23365</strain>
    </source>
</reference>
<accession>A0A0R2EZJ4</accession>
<dbReference type="RefSeq" id="WP_054733232.1">
    <property type="nucleotide sequence ID" value="NZ_AYZM01000105.1"/>
</dbReference>
<organism evidence="4 5">
    <name type="scientific">Secundilactobacillus similis DSM 23365 = JCM 2765</name>
    <dbReference type="NCBI Taxonomy" id="1423804"/>
    <lineage>
        <taxon>Bacteria</taxon>
        <taxon>Bacillati</taxon>
        <taxon>Bacillota</taxon>
        <taxon>Bacilli</taxon>
        <taxon>Lactobacillales</taxon>
        <taxon>Lactobacillaceae</taxon>
        <taxon>Secundilactobacillus</taxon>
    </lineage>
</organism>
<keyword evidence="2" id="KW-0067">ATP-binding</keyword>
<dbReference type="PROSITE" id="PS50893">
    <property type="entry name" value="ABC_TRANSPORTER_2"/>
    <property type="match status" value="1"/>
</dbReference>
<dbReference type="SMART" id="SM00382">
    <property type="entry name" value="AAA"/>
    <property type="match status" value="1"/>
</dbReference>
<evidence type="ECO:0000256" key="2">
    <source>
        <dbReference type="ARBA" id="ARBA00022840"/>
    </source>
</evidence>
<keyword evidence="5" id="KW-1185">Reference proteome</keyword>
<sequence>MTTALAIKQLTYKRNQKPILTNVSLTVEAGKIVGLLGENGAGKTTLMRLISGLAKTNQGEIITNQTTTNAAAKRATVSFSDQLNWFPKQSKLQEIVAFYQHAYPDFDYEKYQELANFLQLDPLQKLSALSKGTKEKFVITLTLARQTDIYLLDEPFSGIDSMSRKKIINSIIQWKPEAALMIISDHYVSEIAPILDDIVVIKDQTIAVHRSADSIREEFGIGIEAYYEGLYEGGAVND</sequence>
<comment type="caution">
    <text evidence="4">The sequence shown here is derived from an EMBL/GenBank/DDBJ whole genome shotgun (WGS) entry which is preliminary data.</text>
</comment>
<evidence type="ECO:0000313" key="4">
    <source>
        <dbReference type="EMBL" id="KRN21753.1"/>
    </source>
</evidence>
<dbReference type="PANTHER" id="PTHR43158">
    <property type="entry name" value="SKFA PEPTIDE EXPORT ATP-BINDING PROTEIN SKFE"/>
    <property type="match status" value="1"/>
</dbReference>
<dbReference type="OrthoDB" id="9804819at2"/>
<evidence type="ECO:0000259" key="3">
    <source>
        <dbReference type="PROSITE" id="PS50893"/>
    </source>
</evidence>
<dbReference type="STRING" id="1423804.FD14_GL000934"/>
<gene>
    <name evidence="4" type="ORF">FD14_GL000934</name>
</gene>
<evidence type="ECO:0000313" key="5">
    <source>
        <dbReference type="Proteomes" id="UP000051442"/>
    </source>
</evidence>
<dbReference type="AlphaFoldDB" id="A0A0R2EZJ4"/>
<dbReference type="EMBL" id="AYZM01000105">
    <property type="protein sequence ID" value="KRN21753.1"/>
    <property type="molecule type" value="Genomic_DNA"/>
</dbReference>